<proteinExistence type="inferred from homology"/>
<feature type="transmembrane region" description="Helical" evidence="7">
    <location>
        <begin position="118"/>
        <end position="137"/>
    </location>
</feature>
<organism evidence="8 9">
    <name type="scientific">Streptococcus danieliae</name>
    <dbReference type="NCBI Taxonomy" id="747656"/>
    <lineage>
        <taxon>Bacteria</taxon>
        <taxon>Bacillati</taxon>
        <taxon>Bacillota</taxon>
        <taxon>Bacilli</taxon>
        <taxon>Lactobacillales</taxon>
        <taxon>Streptococcaceae</taxon>
        <taxon>Streptococcus</taxon>
    </lineage>
</organism>
<keyword evidence="5 7" id="KW-1133">Transmembrane helix</keyword>
<feature type="transmembrane region" description="Helical" evidence="7">
    <location>
        <begin position="149"/>
        <end position="172"/>
    </location>
</feature>
<evidence type="ECO:0000256" key="6">
    <source>
        <dbReference type="ARBA" id="ARBA00023136"/>
    </source>
</evidence>
<dbReference type="EMBL" id="WSRS01000019">
    <property type="protein sequence ID" value="MVX58679.1"/>
    <property type="molecule type" value="Genomic_DNA"/>
</dbReference>
<feature type="transmembrane region" description="Helical" evidence="7">
    <location>
        <begin position="303"/>
        <end position="325"/>
    </location>
</feature>
<dbReference type="Pfam" id="PF03601">
    <property type="entry name" value="Cons_hypoth698"/>
    <property type="match status" value="1"/>
</dbReference>
<dbReference type="PANTHER" id="PTHR30106:SF2">
    <property type="entry name" value="UPF0324 INNER MEMBRANE PROTEIN YEIH"/>
    <property type="match status" value="1"/>
</dbReference>
<dbReference type="AlphaFoldDB" id="A0A7X3G7Q8"/>
<dbReference type="OrthoDB" id="9811391at2"/>
<dbReference type="GO" id="GO:0005886">
    <property type="term" value="C:plasma membrane"/>
    <property type="evidence" value="ECO:0007669"/>
    <property type="project" value="UniProtKB-SubCell"/>
</dbReference>
<evidence type="ECO:0000313" key="8">
    <source>
        <dbReference type="EMBL" id="MVX58679.1"/>
    </source>
</evidence>
<evidence type="ECO:0000313" key="9">
    <source>
        <dbReference type="Proteomes" id="UP000461595"/>
    </source>
</evidence>
<feature type="transmembrane region" description="Helical" evidence="7">
    <location>
        <begin position="31"/>
        <end position="47"/>
    </location>
</feature>
<keyword evidence="3" id="KW-1003">Cell membrane</keyword>
<feature type="transmembrane region" description="Helical" evidence="7">
    <location>
        <begin position="87"/>
        <end position="106"/>
    </location>
</feature>
<evidence type="ECO:0000256" key="7">
    <source>
        <dbReference type="SAM" id="Phobius"/>
    </source>
</evidence>
<protein>
    <submittedName>
        <fullName evidence="8">Putative sulfate exporter family transporter</fullName>
    </submittedName>
</protein>
<comment type="similarity">
    <text evidence="2">Belongs to the UPF0324 family.</text>
</comment>
<name>A0A7X3G7Q8_9STRE</name>
<evidence type="ECO:0000256" key="5">
    <source>
        <dbReference type="ARBA" id="ARBA00022989"/>
    </source>
</evidence>
<gene>
    <name evidence="8" type="ORF">E5983_03320</name>
</gene>
<comment type="subcellular location">
    <subcellularLocation>
        <location evidence="1">Cell membrane</location>
        <topology evidence="1">Multi-pass membrane protein</topology>
    </subcellularLocation>
</comment>
<feature type="transmembrane region" description="Helical" evidence="7">
    <location>
        <begin position="205"/>
        <end position="224"/>
    </location>
</feature>
<reference evidence="8 9" key="1">
    <citation type="submission" date="2019-12" db="EMBL/GenBank/DDBJ databases">
        <title>Microbes associate with the intestines of laboratory mice.</title>
        <authorList>
            <person name="Navarre W."/>
            <person name="Wong E."/>
        </authorList>
    </citation>
    <scope>NUCLEOTIDE SEQUENCE [LARGE SCALE GENOMIC DNA]</scope>
    <source>
        <strain evidence="8 9">NM51_B2-22</strain>
    </source>
</reference>
<evidence type="ECO:0000256" key="2">
    <source>
        <dbReference type="ARBA" id="ARBA00007977"/>
    </source>
</evidence>
<evidence type="ECO:0000256" key="4">
    <source>
        <dbReference type="ARBA" id="ARBA00022692"/>
    </source>
</evidence>
<feature type="transmembrane region" description="Helical" evidence="7">
    <location>
        <begin position="245"/>
        <end position="262"/>
    </location>
</feature>
<feature type="transmembrane region" description="Helical" evidence="7">
    <location>
        <begin position="274"/>
        <end position="291"/>
    </location>
</feature>
<comment type="caution">
    <text evidence="8">The sequence shown here is derived from an EMBL/GenBank/DDBJ whole genome shotgun (WGS) entry which is preliminary data.</text>
</comment>
<evidence type="ECO:0000256" key="1">
    <source>
        <dbReference type="ARBA" id="ARBA00004651"/>
    </source>
</evidence>
<dbReference type="Proteomes" id="UP000461595">
    <property type="component" value="Unassembled WGS sequence"/>
</dbReference>
<sequence length="327" mass="35032">MSHKYLPGLAAALFVTLLALGLAQFLPLIGVAPLALLLGMFLGNSLLRSPQLSLGTKLAESRFLEYAIILLAFTMDTKNFGQMGLPSLAFVSLMFLLSLLASYHLAQKLGFSQDAATLLAGGTAICGSSAIGALSPMTQASEQEKGTAIVLVNLLGTLLMFLFPLAAVLLGLQDLQQAALIGGSLQSVGQVAAAANLLSPAILPLAMLFKLTRILYLVPVLFFLEFRKKEQITAPAKTANPLQKVPYYLYGFILASLLNAWLDLPAPVTSSLQQLMTWLEWLALAAIGLRLDLRTFMKNAPTYGSYILIIGLVQFVLAMVGIWAFGL</sequence>
<evidence type="ECO:0000256" key="3">
    <source>
        <dbReference type="ARBA" id="ARBA00022475"/>
    </source>
</evidence>
<keyword evidence="6 7" id="KW-0472">Membrane</keyword>
<accession>A0A7X3G7Q8</accession>
<keyword evidence="4 7" id="KW-0812">Transmembrane</keyword>
<dbReference type="PANTHER" id="PTHR30106">
    <property type="entry name" value="INNER MEMBRANE PROTEIN YEIH-RELATED"/>
    <property type="match status" value="1"/>
</dbReference>
<dbReference type="RefSeq" id="WP_160332492.1">
    <property type="nucleotide sequence ID" value="NZ_WSRS01000019.1"/>
</dbReference>
<dbReference type="InterPro" id="IPR018383">
    <property type="entry name" value="UPF0324_pro"/>
</dbReference>